<dbReference type="SMART" id="SM00278">
    <property type="entry name" value="HhH1"/>
    <property type="match status" value="2"/>
</dbReference>
<dbReference type="InterPro" id="IPR010994">
    <property type="entry name" value="RuvA_2-like"/>
</dbReference>
<dbReference type="NCBIfam" id="TIGR00426">
    <property type="entry name" value="competence protein ComEA helix-hairpin-helix repeat region"/>
    <property type="match status" value="1"/>
</dbReference>
<dbReference type="EMBL" id="LQYW01000005">
    <property type="protein sequence ID" value="KYD32918.1"/>
    <property type="molecule type" value="Genomic_DNA"/>
</dbReference>
<organism evidence="3 4">
    <name type="scientific">Parageobacillus toebii</name>
    <dbReference type="NCBI Taxonomy" id="153151"/>
    <lineage>
        <taxon>Bacteria</taxon>
        <taxon>Bacillati</taxon>
        <taxon>Bacillota</taxon>
        <taxon>Bacilli</taxon>
        <taxon>Bacillales</taxon>
        <taxon>Anoxybacillaceae</taxon>
        <taxon>Parageobacillus</taxon>
    </lineage>
</organism>
<dbReference type="GO" id="GO:0003677">
    <property type="term" value="F:DNA binding"/>
    <property type="evidence" value="ECO:0007669"/>
    <property type="project" value="InterPro"/>
</dbReference>
<protein>
    <recommendedName>
        <fullName evidence="2">Helix-hairpin-helix DNA-binding motif class 1 domain-containing protein</fullName>
    </recommendedName>
</protein>
<sequence>MWEAIKKYDKRWYILLLAVFIVAVVILFRNNEMIEKEQGSILASEQMMMEVSEKKEEKVQSKTIIVDIKGAVAQPGVYEIKDTARVNDVVAMAGGFTKEADQTKVNLAAKVHDEMMIYVPERGETNIPSIDSSLVSSNDSKKIYINTASEEEILQLPGIGPTKAAAIIAYREEHGPFQKAEDLLNVTGIGEKTLEKIKEHIVVP</sequence>
<dbReference type="AlphaFoldDB" id="A0A150N8A8"/>
<evidence type="ECO:0000256" key="1">
    <source>
        <dbReference type="SAM" id="Phobius"/>
    </source>
</evidence>
<evidence type="ECO:0000259" key="2">
    <source>
        <dbReference type="SMART" id="SM00278"/>
    </source>
</evidence>
<dbReference type="PATRIC" id="fig|153151.4.peg.2976"/>
<accession>A0A150N8A8</accession>
<evidence type="ECO:0000313" key="4">
    <source>
        <dbReference type="Proteomes" id="UP000075324"/>
    </source>
</evidence>
<dbReference type="Gene3D" id="3.10.20.600">
    <property type="match status" value="1"/>
</dbReference>
<keyword evidence="1" id="KW-0472">Membrane</keyword>
<dbReference type="PANTHER" id="PTHR21180">
    <property type="entry name" value="ENDONUCLEASE/EXONUCLEASE/PHOSPHATASE FAMILY DOMAIN-CONTAINING PROTEIN 1"/>
    <property type="match status" value="1"/>
</dbReference>
<dbReference type="GO" id="GO:0015628">
    <property type="term" value="P:protein secretion by the type II secretion system"/>
    <property type="evidence" value="ECO:0007669"/>
    <property type="project" value="TreeGrafter"/>
</dbReference>
<dbReference type="InterPro" id="IPR051675">
    <property type="entry name" value="Endo/Exo/Phosphatase_dom_1"/>
</dbReference>
<comment type="caution">
    <text evidence="3">The sequence shown here is derived from an EMBL/GenBank/DDBJ whole genome shotgun (WGS) entry which is preliminary data.</text>
</comment>
<reference evidence="3 4" key="1">
    <citation type="submission" date="2016-01" db="EMBL/GenBank/DDBJ databases">
        <title>Draft Genome Sequences of Seven Thermophilic Sporeformers Isolated from Foods.</title>
        <authorList>
            <person name="Berendsen E.M."/>
            <person name="Wells-Bennik M.H."/>
            <person name="Krawcyk A.O."/>
            <person name="De Jong A."/>
            <person name="Holsappel S."/>
            <person name="Eijlander R.T."/>
            <person name="Kuipers O.P."/>
        </authorList>
    </citation>
    <scope>NUCLEOTIDE SEQUENCE [LARGE SCALE GENOMIC DNA]</scope>
    <source>
        <strain evidence="3 4">B4110</strain>
    </source>
</reference>
<proteinExistence type="predicted"/>
<keyword evidence="1" id="KW-1133">Transmembrane helix</keyword>
<dbReference type="SUPFAM" id="SSF47781">
    <property type="entry name" value="RuvA domain 2-like"/>
    <property type="match status" value="1"/>
</dbReference>
<feature type="domain" description="Helix-hairpin-helix DNA-binding motif class 1" evidence="2">
    <location>
        <begin position="151"/>
        <end position="170"/>
    </location>
</feature>
<keyword evidence="1" id="KW-0812">Transmembrane</keyword>
<dbReference type="InterPro" id="IPR004509">
    <property type="entry name" value="Competence_ComEA_HhH"/>
</dbReference>
<feature type="domain" description="Helix-hairpin-helix DNA-binding motif class 1" evidence="2">
    <location>
        <begin position="181"/>
        <end position="200"/>
    </location>
</feature>
<dbReference type="GO" id="GO:0015627">
    <property type="term" value="C:type II protein secretion system complex"/>
    <property type="evidence" value="ECO:0007669"/>
    <property type="project" value="TreeGrafter"/>
</dbReference>
<name>A0A150N8A8_9BACL</name>
<dbReference type="Proteomes" id="UP000075324">
    <property type="component" value="Unassembled WGS sequence"/>
</dbReference>
<dbReference type="Pfam" id="PF10531">
    <property type="entry name" value="SLBB"/>
    <property type="match status" value="1"/>
</dbReference>
<dbReference type="InterPro" id="IPR003583">
    <property type="entry name" value="Hlx-hairpin-Hlx_DNA-bd_motif"/>
</dbReference>
<dbReference type="GO" id="GO:0006281">
    <property type="term" value="P:DNA repair"/>
    <property type="evidence" value="ECO:0007669"/>
    <property type="project" value="InterPro"/>
</dbReference>
<evidence type="ECO:0000313" key="3">
    <source>
        <dbReference type="EMBL" id="KYD32918.1"/>
    </source>
</evidence>
<feature type="transmembrane region" description="Helical" evidence="1">
    <location>
        <begin position="12"/>
        <end position="28"/>
    </location>
</feature>
<dbReference type="RefSeq" id="WP_062677199.1">
    <property type="nucleotide sequence ID" value="NZ_LQYW01000005.1"/>
</dbReference>
<dbReference type="Gene3D" id="1.10.150.280">
    <property type="entry name" value="AF1531-like domain"/>
    <property type="match status" value="1"/>
</dbReference>
<dbReference type="Pfam" id="PF12836">
    <property type="entry name" value="HHH_3"/>
    <property type="match status" value="1"/>
</dbReference>
<dbReference type="InterPro" id="IPR019554">
    <property type="entry name" value="Soluble_ligand-bd"/>
</dbReference>
<dbReference type="PANTHER" id="PTHR21180:SF32">
    <property type="entry name" value="ENDONUCLEASE_EXONUCLEASE_PHOSPHATASE FAMILY DOMAIN-CONTAINING PROTEIN 1"/>
    <property type="match status" value="1"/>
</dbReference>
<gene>
    <name evidence="3" type="ORF">B4110_2723</name>
</gene>